<evidence type="ECO:0000313" key="2">
    <source>
        <dbReference type="EMBL" id="KGF21310.1"/>
    </source>
</evidence>
<accession>A0A095ZSK0</accession>
<feature type="region of interest" description="Disordered" evidence="1">
    <location>
        <begin position="1"/>
        <end position="42"/>
    </location>
</feature>
<comment type="caution">
    <text evidence="3">The sequence shown here is derived from an EMBL/GenBank/DDBJ whole genome shotgun (WGS) entry which is preliminary data.</text>
</comment>
<dbReference type="EMBL" id="JRNH01000004">
    <property type="protein sequence ID" value="KGF21310.1"/>
    <property type="molecule type" value="Genomic_DNA"/>
</dbReference>
<evidence type="ECO:0000313" key="4">
    <source>
        <dbReference type="Proteomes" id="UP000053528"/>
    </source>
</evidence>
<evidence type="ECO:0000256" key="1">
    <source>
        <dbReference type="SAM" id="MobiDB-lite"/>
    </source>
</evidence>
<dbReference type="EMBL" id="JRNH01000004">
    <property type="protein sequence ID" value="KGF21507.1"/>
    <property type="molecule type" value="Genomic_DNA"/>
</dbReference>
<dbReference type="RefSeq" id="WP_035754496.1">
    <property type="nucleotide sequence ID" value="NZ_JRNH01000004.1"/>
</dbReference>
<protein>
    <recommendedName>
        <fullName evidence="5">Methionine aminopeptidase</fullName>
    </recommendedName>
</protein>
<dbReference type="Proteomes" id="UP000053528">
    <property type="component" value="Unassembled WGS sequence"/>
</dbReference>
<reference evidence="3 4" key="1">
    <citation type="submission" date="2014-07" db="EMBL/GenBank/DDBJ databases">
        <authorList>
            <person name="McCorrison J."/>
            <person name="Sanka R."/>
            <person name="Torralba M."/>
            <person name="Gillis M."/>
            <person name="Haft D.H."/>
            <person name="Methe B."/>
            <person name="Sutton G."/>
            <person name="Nelson K.E."/>
        </authorList>
    </citation>
    <scope>NUCLEOTIDE SEQUENCE [LARGE SCALE GENOMIC DNA]</scope>
    <source>
        <strain evidence="3 4">DNF00011</strain>
    </source>
</reference>
<sequence>MTQNAPEGEYWFNTSTGEVEKGPQSIGSQRMGPYRSAEEASRAYEIAAERTREWDEEDED</sequence>
<evidence type="ECO:0000313" key="3">
    <source>
        <dbReference type="EMBL" id="KGF21507.1"/>
    </source>
</evidence>
<proteinExistence type="predicted"/>
<evidence type="ECO:0008006" key="5">
    <source>
        <dbReference type="Google" id="ProtNLM"/>
    </source>
</evidence>
<organism evidence="3 4">
    <name type="scientific">Pseudoglutamicibacter albus DNF00011</name>
    <dbReference type="NCBI Taxonomy" id="1401063"/>
    <lineage>
        <taxon>Bacteria</taxon>
        <taxon>Bacillati</taxon>
        <taxon>Actinomycetota</taxon>
        <taxon>Actinomycetes</taxon>
        <taxon>Micrococcales</taxon>
        <taxon>Micrococcaceae</taxon>
        <taxon>Pseudoglutamicibacter</taxon>
    </lineage>
</organism>
<name>A0A095ZSK0_9MICC</name>
<gene>
    <name evidence="2" type="ORF">HMPREF2128_00945</name>
    <name evidence="3" type="ORF">HMPREF2128_02300</name>
</gene>
<dbReference type="AlphaFoldDB" id="A0A095ZSK0"/>